<evidence type="ECO:0000259" key="3">
    <source>
        <dbReference type="PROSITE" id="PS50914"/>
    </source>
</evidence>
<evidence type="ECO:0000256" key="1">
    <source>
        <dbReference type="SAM" id="Coils"/>
    </source>
</evidence>
<keyword evidence="2" id="KW-0812">Transmembrane</keyword>
<dbReference type="OrthoDB" id="8564061at2"/>
<dbReference type="Proteomes" id="UP000295106">
    <property type="component" value="Unassembled WGS sequence"/>
</dbReference>
<dbReference type="EMBL" id="SLXD01000010">
    <property type="protein sequence ID" value="TCP01177.1"/>
    <property type="molecule type" value="Genomic_DNA"/>
</dbReference>
<evidence type="ECO:0000256" key="2">
    <source>
        <dbReference type="SAM" id="Phobius"/>
    </source>
</evidence>
<keyword evidence="1" id="KW-0175">Coiled coil</keyword>
<dbReference type="RefSeq" id="WP_132648296.1">
    <property type="nucleotide sequence ID" value="NZ_CP181386.1"/>
</dbReference>
<reference evidence="4 5" key="1">
    <citation type="submission" date="2019-03" db="EMBL/GenBank/DDBJ databases">
        <title>Genomic Encyclopedia of Type Strains, Phase IV (KMG-IV): sequencing the most valuable type-strain genomes for metagenomic binning, comparative biology and taxonomic classification.</title>
        <authorList>
            <person name="Goeker M."/>
        </authorList>
    </citation>
    <scope>NUCLEOTIDE SEQUENCE [LARGE SCALE GENOMIC DNA]</scope>
    <source>
        <strain evidence="4 5">DSM 1709</strain>
    </source>
</reference>
<dbReference type="SMART" id="SM00749">
    <property type="entry name" value="BON"/>
    <property type="match status" value="1"/>
</dbReference>
<sequence length="194" mass="19937">MSTTLNDTEAAALRRDAARAEAEAARARADAEALRHQRVAPVRRRRWPGLLAAALVGAAVGALLVSNHYDSRTLGQRLDATLSAAADGLRGGTAEIRQDAREGAVAAQGAAENATGRAADAVADARITTAVKAALATDPGLSALRIDVDTDAGVVRLQGPAPDEVARERATALAGAPEGVLRVDNRLVVQATAR</sequence>
<comment type="caution">
    <text evidence="4">The sequence shown here is derived from an EMBL/GenBank/DDBJ whole genome shotgun (WGS) entry which is preliminary data.</text>
</comment>
<feature type="transmembrane region" description="Helical" evidence="2">
    <location>
        <begin position="47"/>
        <end position="65"/>
    </location>
</feature>
<keyword evidence="2" id="KW-0472">Membrane</keyword>
<feature type="coiled-coil region" evidence="1">
    <location>
        <begin position="10"/>
        <end position="37"/>
    </location>
</feature>
<evidence type="ECO:0000313" key="5">
    <source>
        <dbReference type="Proteomes" id="UP000295106"/>
    </source>
</evidence>
<dbReference type="Pfam" id="PF04972">
    <property type="entry name" value="BON"/>
    <property type="match status" value="1"/>
</dbReference>
<dbReference type="PANTHER" id="PTHR34606:SF15">
    <property type="entry name" value="BON DOMAIN-CONTAINING PROTEIN"/>
    <property type="match status" value="1"/>
</dbReference>
<accession>A0A4R2M9N4</accession>
<protein>
    <submittedName>
        <fullName evidence="4">BON domain-containing protein</fullName>
    </submittedName>
</protein>
<proteinExistence type="predicted"/>
<dbReference type="PROSITE" id="PS50914">
    <property type="entry name" value="BON"/>
    <property type="match status" value="1"/>
</dbReference>
<dbReference type="AlphaFoldDB" id="A0A4R2M9N4"/>
<name>A0A4R2M9N4_RUBGE</name>
<dbReference type="GeneID" id="99686599"/>
<gene>
    <name evidence="4" type="ORF">EV684_110108</name>
</gene>
<dbReference type="InterPro" id="IPR007055">
    <property type="entry name" value="BON_dom"/>
</dbReference>
<dbReference type="InterPro" id="IPR051686">
    <property type="entry name" value="Lipoprotein_DolP"/>
</dbReference>
<dbReference type="PANTHER" id="PTHR34606">
    <property type="entry name" value="BON DOMAIN-CONTAINING PROTEIN"/>
    <property type="match status" value="1"/>
</dbReference>
<keyword evidence="2" id="KW-1133">Transmembrane helix</keyword>
<organism evidence="4 5">
    <name type="scientific">Rubrivivax gelatinosus</name>
    <name type="common">Rhodocyclus gelatinosus</name>
    <name type="synonym">Rhodopseudomonas gelatinosa</name>
    <dbReference type="NCBI Taxonomy" id="28068"/>
    <lineage>
        <taxon>Bacteria</taxon>
        <taxon>Pseudomonadati</taxon>
        <taxon>Pseudomonadota</taxon>
        <taxon>Betaproteobacteria</taxon>
        <taxon>Burkholderiales</taxon>
        <taxon>Sphaerotilaceae</taxon>
        <taxon>Rubrivivax</taxon>
    </lineage>
</organism>
<feature type="domain" description="BON" evidence="3">
    <location>
        <begin position="123"/>
        <end position="191"/>
    </location>
</feature>
<evidence type="ECO:0000313" key="4">
    <source>
        <dbReference type="EMBL" id="TCP01177.1"/>
    </source>
</evidence>
<dbReference type="Gene3D" id="3.30.1340.30">
    <property type="match status" value="1"/>
</dbReference>
<dbReference type="InterPro" id="IPR014004">
    <property type="entry name" value="Transpt-assoc_nodulatn_dom_bac"/>
</dbReference>